<dbReference type="EMBL" id="JAGIKX010000041">
    <property type="protein sequence ID" value="MBP2258911.1"/>
    <property type="molecule type" value="Genomic_DNA"/>
</dbReference>
<feature type="domain" description="DUF4064" evidence="2">
    <location>
        <begin position="2"/>
        <end position="110"/>
    </location>
</feature>
<protein>
    <recommendedName>
        <fullName evidence="2">DUF4064 domain-containing protein</fullName>
    </recommendedName>
</protein>
<evidence type="ECO:0000313" key="3">
    <source>
        <dbReference type="EMBL" id="MBP2258911.1"/>
    </source>
</evidence>
<dbReference type="InterPro" id="IPR025273">
    <property type="entry name" value="DUF4064"/>
</dbReference>
<sequence length="140" mass="15326">MKRTVEIVLAIIGALLYAFFAFMGGLLIWVQNNKDVMRDIFEETQQEAGITMNEFNSMLESIGGEGWMLAIFSSVAVIVGIIAIVFLKGNKRPKPAGIMLIIVAVLSLILLGFGTWIIAIFYAICGIVALTRKPKGAMEQ</sequence>
<evidence type="ECO:0000256" key="1">
    <source>
        <dbReference type="SAM" id="Phobius"/>
    </source>
</evidence>
<name>A0ABS4SBN9_9BACI</name>
<gene>
    <name evidence="3" type="ORF">J2Z81_002899</name>
</gene>
<keyword evidence="1" id="KW-1133">Transmembrane helix</keyword>
<reference evidence="3 4" key="1">
    <citation type="submission" date="2021-03" db="EMBL/GenBank/DDBJ databases">
        <title>Genomic Encyclopedia of Type Strains, Phase IV (KMG-IV): sequencing the most valuable type-strain genomes for metagenomic binning, comparative biology and taxonomic classification.</title>
        <authorList>
            <person name="Goeker M."/>
        </authorList>
    </citation>
    <scope>NUCLEOTIDE SEQUENCE [LARGE SCALE GENOMIC DNA]</scope>
    <source>
        <strain evidence="3 4">DSM 25790</strain>
    </source>
</reference>
<evidence type="ECO:0000259" key="2">
    <source>
        <dbReference type="Pfam" id="PF13273"/>
    </source>
</evidence>
<keyword evidence="1" id="KW-0812">Transmembrane</keyword>
<accession>A0ABS4SBN9</accession>
<dbReference type="RefSeq" id="WP_226371635.1">
    <property type="nucleotide sequence ID" value="NZ_JAGIKX010000041.1"/>
</dbReference>
<feature type="transmembrane region" description="Helical" evidence="1">
    <location>
        <begin position="7"/>
        <end position="30"/>
    </location>
</feature>
<keyword evidence="1" id="KW-0472">Membrane</keyword>
<keyword evidence="4" id="KW-1185">Reference proteome</keyword>
<dbReference type="Pfam" id="PF13273">
    <property type="entry name" value="DUF4064"/>
    <property type="match status" value="1"/>
</dbReference>
<organism evidence="3 4">
    <name type="scientific">Virgibacillus alimentarius</name>
    <dbReference type="NCBI Taxonomy" id="698769"/>
    <lineage>
        <taxon>Bacteria</taxon>
        <taxon>Bacillati</taxon>
        <taxon>Bacillota</taxon>
        <taxon>Bacilli</taxon>
        <taxon>Bacillales</taxon>
        <taxon>Bacillaceae</taxon>
        <taxon>Virgibacillus</taxon>
    </lineage>
</organism>
<comment type="caution">
    <text evidence="3">The sequence shown here is derived from an EMBL/GenBank/DDBJ whole genome shotgun (WGS) entry which is preliminary data.</text>
</comment>
<feature type="transmembrane region" description="Helical" evidence="1">
    <location>
        <begin position="67"/>
        <end position="87"/>
    </location>
</feature>
<evidence type="ECO:0000313" key="4">
    <source>
        <dbReference type="Proteomes" id="UP001519294"/>
    </source>
</evidence>
<feature type="transmembrane region" description="Helical" evidence="1">
    <location>
        <begin position="99"/>
        <end position="130"/>
    </location>
</feature>
<dbReference type="Proteomes" id="UP001519294">
    <property type="component" value="Unassembled WGS sequence"/>
</dbReference>
<proteinExistence type="predicted"/>